<dbReference type="GO" id="GO:0003700">
    <property type="term" value="F:DNA-binding transcription factor activity"/>
    <property type="evidence" value="ECO:0007669"/>
    <property type="project" value="InterPro"/>
</dbReference>
<dbReference type="Gene3D" id="1.10.10.10">
    <property type="entry name" value="Winged helix-like DNA-binding domain superfamily/Winged helix DNA-binding domain"/>
    <property type="match status" value="1"/>
</dbReference>
<gene>
    <name evidence="6" type="ORF">FHW18_004029</name>
</gene>
<name>A0A7Y9IYG3_9BURK</name>
<evidence type="ECO:0000256" key="4">
    <source>
        <dbReference type="ARBA" id="ARBA00023163"/>
    </source>
</evidence>
<keyword evidence="3 6" id="KW-0238">DNA-binding</keyword>
<keyword evidence="2" id="KW-0805">Transcription regulation</keyword>
<dbReference type="Gene3D" id="3.40.190.10">
    <property type="entry name" value="Periplasmic binding protein-like II"/>
    <property type="match status" value="2"/>
</dbReference>
<dbReference type="Pfam" id="PF00126">
    <property type="entry name" value="HTH_1"/>
    <property type="match status" value="1"/>
</dbReference>
<dbReference type="FunFam" id="1.10.10.10:FF:000001">
    <property type="entry name" value="LysR family transcriptional regulator"/>
    <property type="match status" value="1"/>
</dbReference>
<sequence length="293" mass="31847">MELRQLRYFSVLAEELNFTRAAARLHISQPPLSMQIAQLETELGAALFRRTSRRVELTEAGVCFLHDVRAVLARLKDAGVRVRAVDQGLAGRVEVGLSGSHFLGPLPDLIARYATTHPDVSVILNEMKPSDQIDALREHRIDVSFTRACITDPLLDCVPLWPDPVLAVLPAGHPLAAKRQLRLAELADEHFVVLRRDTSAFAQHIFDCCAKAGFTPRASQAVSEVPAQLNLVEAGLGVALVPASTCQRLKAGVVTCTLTDPTPQANVFAIVRKDSPTKARETFLASIAAPLEA</sequence>
<dbReference type="Proteomes" id="UP000542125">
    <property type="component" value="Unassembled WGS sequence"/>
</dbReference>
<dbReference type="PANTHER" id="PTHR30346">
    <property type="entry name" value="TRANSCRIPTIONAL DUAL REGULATOR HCAR-RELATED"/>
    <property type="match status" value="1"/>
</dbReference>
<dbReference type="PRINTS" id="PR00039">
    <property type="entry name" value="HTHLYSR"/>
</dbReference>
<dbReference type="SUPFAM" id="SSF53850">
    <property type="entry name" value="Periplasmic binding protein-like II"/>
    <property type="match status" value="1"/>
</dbReference>
<dbReference type="AlphaFoldDB" id="A0A7Y9IYG3"/>
<dbReference type="CDD" id="cd08414">
    <property type="entry name" value="PBP2_LTTR_aromatics_like"/>
    <property type="match status" value="1"/>
</dbReference>
<dbReference type="InterPro" id="IPR000847">
    <property type="entry name" value="LysR_HTH_N"/>
</dbReference>
<dbReference type="GO" id="GO:0032993">
    <property type="term" value="C:protein-DNA complex"/>
    <property type="evidence" value="ECO:0007669"/>
    <property type="project" value="TreeGrafter"/>
</dbReference>
<dbReference type="Pfam" id="PF03466">
    <property type="entry name" value="LysR_substrate"/>
    <property type="match status" value="1"/>
</dbReference>
<feature type="domain" description="HTH lysR-type" evidence="5">
    <location>
        <begin position="1"/>
        <end position="58"/>
    </location>
</feature>
<dbReference type="EMBL" id="JACBYR010000001">
    <property type="protein sequence ID" value="NYE84758.1"/>
    <property type="molecule type" value="Genomic_DNA"/>
</dbReference>
<proteinExistence type="inferred from homology"/>
<comment type="caution">
    <text evidence="6">The sequence shown here is derived from an EMBL/GenBank/DDBJ whole genome shotgun (WGS) entry which is preliminary data.</text>
</comment>
<dbReference type="GO" id="GO:0003677">
    <property type="term" value="F:DNA binding"/>
    <property type="evidence" value="ECO:0007669"/>
    <property type="project" value="UniProtKB-KW"/>
</dbReference>
<evidence type="ECO:0000259" key="5">
    <source>
        <dbReference type="PROSITE" id="PS50931"/>
    </source>
</evidence>
<organism evidence="6 7">
    <name type="scientific">Pigmentiphaga litoralis</name>
    <dbReference type="NCBI Taxonomy" id="516702"/>
    <lineage>
        <taxon>Bacteria</taxon>
        <taxon>Pseudomonadati</taxon>
        <taxon>Pseudomonadota</taxon>
        <taxon>Betaproteobacteria</taxon>
        <taxon>Burkholderiales</taxon>
        <taxon>Alcaligenaceae</taxon>
        <taxon>Pigmentiphaga</taxon>
    </lineage>
</organism>
<dbReference type="InterPro" id="IPR036390">
    <property type="entry name" value="WH_DNA-bd_sf"/>
</dbReference>
<evidence type="ECO:0000256" key="1">
    <source>
        <dbReference type="ARBA" id="ARBA00009437"/>
    </source>
</evidence>
<evidence type="ECO:0000256" key="2">
    <source>
        <dbReference type="ARBA" id="ARBA00023015"/>
    </source>
</evidence>
<evidence type="ECO:0000256" key="3">
    <source>
        <dbReference type="ARBA" id="ARBA00023125"/>
    </source>
</evidence>
<accession>A0A7Y9IYG3</accession>
<keyword evidence="4" id="KW-0804">Transcription</keyword>
<protein>
    <submittedName>
        <fullName evidence="6">DNA-binding transcriptional LysR family regulator</fullName>
    </submittedName>
</protein>
<dbReference type="InterPro" id="IPR005119">
    <property type="entry name" value="LysR_subst-bd"/>
</dbReference>
<evidence type="ECO:0000313" key="7">
    <source>
        <dbReference type="Proteomes" id="UP000542125"/>
    </source>
</evidence>
<dbReference type="InterPro" id="IPR036388">
    <property type="entry name" value="WH-like_DNA-bd_sf"/>
</dbReference>
<reference evidence="6 7" key="1">
    <citation type="submission" date="2020-07" db="EMBL/GenBank/DDBJ databases">
        <title>Genomic Encyclopedia of Type Strains, Phase IV (KMG-V): Genome sequencing to study the core and pangenomes of soil and plant-associated prokaryotes.</title>
        <authorList>
            <person name="Whitman W."/>
        </authorList>
    </citation>
    <scope>NUCLEOTIDE SEQUENCE [LARGE SCALE GENOMIC DNA]</scope>
    <source>
        <strain evidence="6 7">SAS40</strain>
    </source>
</reference>
<dbReference type="RefSeq" id="WP_179588409.1">
    <property type="nucleotide sequence ID" value="NZ_JACBYR010000001.1"/>
</dbReference>
<dbReference type="PANTHER" id="PTHR30346:SF0">
    <property type="entry name" value="HCA OPERON TRANSCRIPTIONAL ACTIVATOR HCAR"/>
    <property type="match status" value="1"/>
</dbReference>
<dbReference type="PROSITE" id="PS50931">
    <property type="entry name" value="HTH_LYSR"/>
    <property type="match status" value="1"/>
</dbReference>
<evidence type="ECO:0000313" key="6">
    <source>
        <dbReference type="EMBL" id="NYE84758.1"/>
    </source>
</evidence>
<comment type="similarity">
    <text evidence="1">Belongs to the LysR transcriptional regulatory family.</text>
</comment>
<keyword evidence="7" id="KW-1185">Reference proteome</keyword>
<dbReference type="SUPFAM" id="SSF46785">
    <property type="entry name" value="Winged helix' DNA-binding domain"/>
    <property type="match status" value="1"/>
</dbReference>